<feature type="compositionally biased region" description="Polar residues" evidence="1">
    <location>
        <begin position="31"/>
        <end position="40"/>
    </location>
</feature>
<dbReference type="Pfam" id="PF14121">
    <property type="entry name" value="Porin_10"/>
    <property type="match status" value="1"/>
</dbReference>
<keyword evidence="2" id="KW-0732">Signal</keyword>
<proteinExistence type="predicted"/>
<accession>A0A2S2DW69</accession>
<feature type="region of interest" description="Disordered" evidence="1">
    <location>
        <begin position="31"/>
        <end position="68"/>
    </location>
</feature>
<sequence>MKYRLTYLFLISFLLPISIWAQVLTPGSNSGFPGTQNPNDRNGFPNAATQNNQGKNKGPQKSGRAALDDSTKQVYGPNTMYFVHESDIVNSREIKRRIDTTLTLFQRYLFQEKSGFLTANLGNDGTAVRQVFFQSPGSLGTQLGYSVYSPYAFQADQVRYFNSKSPYSEVEYNLGGGGQTRLNFNFARNVDSLWNIGIALQRMVADKVLTDAAFKSGEQSLLGQWGLLLHTNFQSKNKKYRLLGHINYFDQGTNDQGGVKLSKTLTADEALKYTDNTAILSNSLSQSNDKFIKFHVYHEFIGWKGLQLFQALDVENRTVKFRDKAFQQSLTDGFYPRTYIQYIQAPAEDSLYNENRWSSYSHQTGLKGIYKQFVYRTYLKQRYWSVYNPLNESKLDRFENYVGLWINQSFNQNIDFTAEGEYLLGSDYRLKASFQSPFFQVTAQRISYSPSIASNWVYNTSYRWKNDFANVSMDEIYGGINLKSKYIYFKPGLTIQRISDWIYFDSLATPTQTKSDIGVFRTSVDLGGQWRKFSWFTKVYANTQTGPDVMRMPNLLIDANLALDVQYKKLLYVQFGIDIHHQSAYFADAYQPALQQYHLQNNYQVPAFVQLDPYVSLRINRVRLFFKMSHANYGLLNNNYYTAYLHPAMSRVFGYGVKWLLFD</sequence>
<dbReference type="RefSeq" id="WP_109322743.1">
    <property type="nucleotide sequence ID" value="NZ_CP029346.1"/>
</dbReference>
<dbReference type="AlphaFoldDB" id="A0A2S2DW69"/>
<evidence type="ECO:0000256" key="2">
    <source>
        <dbReference type="SAM" id="SignalP"/>
    </source>
</evidence>
<gene>
    <name evidence="3" type="ORF">HME7025_01174</name>
</gene>
<dbReference type="InterPro" id="IPR025631">
    <property type="entry name" value="Porin_10"/>
</dbReference>
<keyword evidence="4" id="KW-1185">Reference proteome</keyword>
<reference evidence="4" key="1">
    <citation type="submission" date="2018-05" db="EMBL/GenBank/DDBJ databases">
        <title>Pseudarcicella sp. HME7025 Genome sequencing and assembly.</title>
        <authorList>
            <person name="Kim H."/>
            <person name="Kang H."/>
            <person name="Joh K."/>
        </authorList>
    </citation>
    <scope>NUCLEOTIDE SEQUENCE [LARGE SCALE GENOMIC DNA]</scope>
    <source>
        <strain evidence="4">HME7025</strain>
    </source>
</reference>
<feature type="signal peptide" evidence="2">
    <location>
        <begin position="1"/>
        <end position="21"/>
    </location>
</feature>
<evidence type="ECO:0000313" key="3">
    <source>
        <dbReference type="EMBL" id="AWL09037.1"/>
    </source>
</evidence>
<dbReference type="EMBL" id="CP029346">
    <property type="protein sequence ID" value="AWL09037.1"/>
    <property type="molecule type" value="Genomic_DNA"/>
</dbReference>
<evidence type="ECO:0008006" key="5">
    <source>
        <dbReference type="Google" id="ProtNLM"/>
    </source>
</evidence>
<dbReference type="Proteomes" id="UP000245468">
    <property type="component" value="Chromosome"/>
</dbReference>
<protein>
    <recommendedName>
        <fullName evidence="5">Porin</fullName>
    </recommendedName>
</protein>
<feature type="chain" id="PRO_5015583450" description="Porin" evidence="2">
    <location>
        <begin position="22"/>
        <end position="663"/>
    </location>
</feature>
<name>A0A2S2DW69_9BACT</name>
<organism evidence="3 4">
    <name type="scientific">Aquirufa nivalisilvae</name>
    <dbReference type="NCBI Taxonomy" id="2516557"/>
    <lineage>
        <taxon>Bacteria</taxon>
        <taxon>Pseudomonadati</taxon>
        <taxon>Bacteroidota</taxon>
        <taxon>Cytophagia</taxon>
        <taxon>Cytophagales</taxon>
        <taxon>Flectobacillaceae</taxon>
        <taxon>Aquirufa</taxon>
    </lineage>
</organism>
<evidence type="ECO:0000313" key="4">
    <source>
        <dbReference type="Proteomes" id="UP000245468"/>
    </source>
</evidence>
<dbReference type="KEGG" id="psez:HME7025_01174"/>
<dbReference type="OrthoDB" id="1489309at2"/>
<evidence type="ECO:0000256" key="1">
    <source>
        <dbReference type="SAM" id="MobiDB-lite"/>
    </source>
</evidence>